<evidence type="ECO:0000259" key="1">
    <source>
        <dbReference type="PROSITE" id="PS51186"/>
    </source>
</evidence>
<dbReference type="PANTHER" id="PTHR43441">
    <property type="entry name" value="RIBOSOMAL-PROTEIN-SERINE ACETYLTRANSFERASE"/>
    <property type="match status" value="1"/>
</dbReference>
<dbReference type="SUPFAM" id="SSF55729">
    <property type="entry name" value="Acyl-CoA N-acyltransferases (Nat)"/>
    <property type="match status" value="1"/>
</dbReference>
<dbReference type="RefSeq" id="WP_345710708.1">
    <property type="nucleotide sequence ID" value="NZ_BAABIL010000053.1"/>
</dbReference>
<keyword evidence="3" id="KW-1185">Reference proteome</keyword>
<dbReference type="Proteomes" id="UP001501195">
    <property type="component" value="Unassembled WGS sequence"/>
</dbReference>
<dbReference type="InterPro" id="IPR000182">
    <property type="entry name" value="GNAT_dom"/>
</dbReference>
<sequence length="194" mass="19580">MPGTAPTPPEDPRPPVLSGELLDLHPLGADALAAWVDGDAAALTALTGAVFPDPAVAPPLMDDALPFVRDRLRGHPAELGWWAWLCVDRAGGEVVGSAGFAGPPGADGAVVLGYATYPRHAGRGAASEAADLLAGWALRQPGVRVVRVTVPVDHVASLRVAARAGFTRTGTGTDPEAGEVAVLERTAGGAPPAG</sequence>
<feature type="domain" description="N-acetyltransferase" evidence="1">
    <location>
        <begin position="22"/>
        <end position="188"/>
    </location>
</feature>
<dbReference type="PROSITE" id="PS51186">
    <property type="entry name" value="GNAT"/>
    <property type="match status" value="1"/>
</dbReference>
<comment type="caution">
    <text evidence="2">The sequence shown here is derived from an EMBL/GenBank/DDBJ whole genome shotgun (WGS) entry which is preliminary data.</text>
</comment>
<dbReference type="PANTHER" id="PTHR43441:SF6">
    <property type="entry name" value="N-ACETYLTRANSFERASE DOMAIN-CONTAINING PROTEIN"/>
    <property type="match status" value="1"/>
</dbReference>
<gene>
    <name evidence="2" type="ORF">GCM10023225_04610</name>
</gene>
<organism evidence="2 3">
    <name type="scientific">Kineococcus glutinatus</name>
    <dbReference type="NCBI Taxonomy" id="1070872"/>
    <lineage>
        <taxon>Bacteria</taxon>
        <taxon>Bacillati</taxon>
        <taxon>Actinomycetota</taxon>
        <taxon>Actinomycetes</taxon>
        <taxon>Kineosporiales</taxon>
        <taxon>Kineosporiaceae</taxon>
        <taxon>Kineococcus</taxon>
    </lineage>
</organism>
<dbReference type="Gene3D" id="3.40.630.30">
    <property type="match status" value="1"/>
</dbReference>
<accession>A0ABP9H978</accession>
<evidence type="ECO:0000313" key="3">
    <source>
        <dbReference type="Proteomes" id="UP001501195"/>
    </source>
</evidence>
<proteinExistence type="predicted"/>
<protein>
    <recommendedName>
        <fullName evidence="1">N-acetyltransferase domain-containing protein</fullName>
    </recommendedName>
</protein>
<reference evidence="3" key="1">
    <citation type="journal article" date="2019" name="Int. J. Syst. Evol. Microbiol.">
        <title>The Global Catalogue of Microorganisms (GCM) 10K type strain sequencing project: providing services to taxonomists for standard genome sequencing and annotation.</title>
        <authorList>
            <consortium name="The Broad Institute Genomics Platform"/>
            <consortium name="The Broad Institute Genome Sequencing Center for Infectious Disease"/>
            <person name="Wu L."/>
            <person name="Ma J."/>
        </authorList>
    </citation>
    <scope>NUCLEOTIDE SEQUENCE [LARGE SCALE GENOMIC DNA]</scope>
    <source>
        <strain evidence="3">JCM 18126</strain>
    </source>
</reference>
<name>A0ABP9H978_9ACTN</name>
<dbReference type="InterPro" id="IPR051908">
    <property type="entry name" value="Ribosomal_N-acetyltransferase"/>
</dbReference>
<dbReference type="InterPro" id="IPR016181">
    <property type="entry name" value="Acyl_CoA_acyltransferase"/>
</dbReference>
<dbReference type="Pfam" id="PF13302">
    <property type="entry name" value="Acetyltransf_3"/>
    <property type="match status" value="1"/>
</dbReference>
<evidence type="ECO:0000313" key="2">
    <source>
        <dbReference type="EMBL" id="GAA4964617.1"/>
    </source>
</evidence>
<dbReference type="EMBL" id="BAABIL010000053">
    <property type="protein sequence ID" value="GAA4964617.1"/>
    <property type="molecule type" value="Genomic_DNA"/>
</dbReference>